<proteinExistence type="predicted"/>
<keyword evidence="1" id="KW-1185">Reference proteome</keyword>
<dbReference type="RefSeq" id="XP_006824010.1">
    <property type="nucleotide sequence ID" value="XM_006823947.1"/>
</dbReference>
<protein>
    <submittedName>
        <fullName evidence="2">Uncharacterized protein LOC102809584</fullName>
    </submittedName>
</protein>
<dbReference type="Proteomes" id="UP000694865">
    <property type="component" value="Unplaced"/>
</dbReference>
<evidence type="ECO:0000313" key="1">
    <source>
        <dbReference type="Proteomes" id="UP000694865"/>
    </source>
</evidence>
<evidence type="ECO:0000313" key="2">
    <source>
        <dbReference type="RefSeq" id="XP_006824010.1"/>
    </source>
</evidence>
<gene>
    <name evidence="2" type="primary">LOC102809584</name>
</gene>
<reference evidence="2" key="1">
    <citation type="submission" date="2025-08" db="UniProtKB">
        <authorList>
            <consortium name="RefSeq"/>
        </authorList>
    </citation>
    <scope>IDENTIFICATION</scope>
    <source>
        <tissue evidence="2">Testes</tissue>
    </source>
</reference>
<organism evidence="1 2">
    <name type="scientific">Saccoglossus kowalevskii</name>
    <name type="common">Acorn worm</name>
    <dbReference type="NCBI Taxonomy" id="10224"/>
    <lineage>
        <taxon>Eukaryota</taxon>
        <taxon>Metazoa</taxon>
        <taxon>Hemichordata</taxon>
        <taxon>Enteropneusta</taxon>
        <taxon>Harrimaniidae</taxon>
        <taxon>Saccoglossus</taxon>
    </lineage>
</organism>
<sequence>MCLESINCSSDVIASSQTWGSDYINDVTTQPDSYKKVSPSVYANDENIPESCCCLATFGEQPGSVESEFREFEEMETNERRPCPYCGKEENTATTITPAQQSCESERSELWDESTWKWMKQGIG</sequence>
<dbReference type="GeneID" id="102809584"/>
<accession>A0ABM0MVG9</accession>
<name>A0ABM0MVG9_SACKO</name>